<accession>A0ABQ4YCV2</accession>
<evidence type="ECO:0000313" key="3">
    <source>
        <dbReference type="Proteomes" id="UP001151760"/>
    </source>
</evidence>
<organism evidence="2 3">
    <name type="scientific">Tanacetum coccineum</name>
    <dbReference type="NCBI Taxonomy" id="301880"/>
    <lineage>
        <taxon>Eukaryota</taxon>
        <taxon>Viridiplantae</taxon>
        <taxon>Streptophyta</taxon>
        <taxon>Embryophyta</taxon>
        <taxon>Tracheophyta</taxon>
        <taxon>Spermatophyta</taxon>
        <taxon>Magnoliopsida</taxon>
        <taxon>eudicotyledons</taxon>
        <taxon>Gunneridae</taxon>
        <taxon>Pentapetalae</taxon>
        <taxon>asterids</taxon>
        <taxon>campanulids</taxon>
        <taxon>Asterales</taxon>
        <taxon>Asteraceae</taxon>
        <taxon>Asteroideae</taxon>
        <taxon>Anthemideae</taxon>
        <taxon>Anthemidinae</taxon>
        <taxon>Tanacetum</taxon>
    </lineage>
</organism>
<reference evidence="2" key="2">
    <citation type="submission" date="2022-01" db="EMBL/GenBank/DDBJ databases">
        <authorList>
            <person name="Yamashiro T."/>
            <person name="Shiraishi A."/>
            <person name="Satake H."/>
            <person name="Nakayama K."/>
        </authorList>
    </citation>
    <scope>NUCLEOTIDE SEQUENCE</scope>
</reference>
<sequence length="94" mass="10437">MAAPTASVFAKTPKEDFRVTIDIGVDVTHPMPVTSTIFPASTVVEELRALRDRVEVAEAERATLHATVRLMGEVETSLCNRMRDERQTRIGIAR</sequence>
<gene>
    <name evidence="2" type="ORF">Tco_0725421</name>
</gene>
<dbReference type="Proteomes" id="UP001151760">
    <property type="component" value="Unassembled WGS sequence"/>
</dbReference>
<dbReference type="EMBL" id="BQNB010010310">
    <property type="protein sequence ID" value="GJS75540.1"/>
    <property type="molecule type" value="Genomic_DNA"/>
</dbReference>
<reference evidence="2" key="1">
    <citation type="journal article" date="2022" name="Int. J. Mol. Sci.">
        <title>Draft Genome of Tanacetum Coccineum: Genomic Comparison of Closely Related Tanacetum-Family Plants.</title>
        <authorList>
            <person name="Yamashiro T."/>
            <person name="Shiraishi A."/>
            <person name="Nakayama K."/>
            <person name="Satake H."/>
        </authorList>
    </citation>
    <scope>NUCLEOTIDE SEQUENCE</scope>
</reference>
<proteinExistence type="predicted"/>
<evidence type="ECO:0000313" key="2">
    <source>
        <dbReference type="EMBL" id="GJS75540.1"/>
    </source>
</evidence>
<protein>
    <submittedName>
        <fullName evidence="2">Uncharacterized protein</fullName>
    </submittedName>
</protein>
<keyword evidence="1" id="KW-0175">Coiled coil</keyword>
<feature type="coiled-coil region" evidence="1">
    <location>
        <begin position="40"/>
        <end position="67"/>
    </location>
</feature>
<name>A0ABQ4YCV2_9ASTR</name>
<comment type="caution">
    <text evidence="2">The sequence shown here is derived from an EMBL/GenBank/DDBJ whole genome shotgun (WGS) entry which is preliminary data.</text>
</comment>
<keyword evidence="3" id="KW-1185">Reference proteome</keyword>
<evidence type="ECO:0000256" key="1">
    <source>
        <dbReference type="SAM" id="Coils"/>
    </source>
</evidence>